<proteinExistence type="predicted"/>
<dbReference type="Gene3D" id="2.40.10.220">
    <property type="entry name" value="predicted glycosyltransferase like domains"/>
    <property type="match status" value="1"/>
</dbReference>
<protein>
    <submittedName>
        <fullName evidence="3">Pilus assembly protein PilZ</fullName>
    </submittedName>
</protein>
<feature type="region of interest" description="Disordered" evidence="1">
    <location>
        <begin position="25"/>
        <end position="48"/>
    </location>
</feature>
<dbReference type="EMBL" id="DF952378">
    <property type="protein sequence ID" value="GAN44156.1"/>
    <property type="molecule type" value="Genomic_DNA"/>
</dbReference>
<organism evidence="4">
    <name type="scientific">Mizugakiibacter sediminis</name>
    <dbReference type="NCBI Taxonomy" id="1475481"/>
    <lineage>
        <taxon>Bacteria</taxon>
        <taxon>Pseudomonadati</taxon>
        <taxon>Pseudomonadota</taxon>
        <taxon>Gammaproteobacteria</taxon>
        <taxon>Lysobacterales</taxon>
        <taxon>Rhodanobacteraceae</taxon>
        <taxon>Mizugakiibacter</taxon>
    </lineage>
</organism>
<reference evidence="4" key="2">
    <citation type="submission" date="2015-08" db="EMBL/GenBank/DDBJ databases">
        <title>Complete DNA Sequence of Pseudomonas syringae pv. actinidiae, the Causal Agent of Kiwifruit Canker Disease.</title>
        <authorList>
            <person name="Rikkerink E.H.A."/>
            <person name="Fineran P.C."/>
        </authorList>
    </citation>
    <scope>NUCLEOTIDE SEQUENCE</scope>
    <source>
        <strain evidence="4">SkMP5</strain>
    </source>
</reference>
<dbReference type="SUPFAM" id="SSF141371">
    <property type="entry name" value="PilZ domain-like"/>
    <property type="match status" value="1"/>
</dbReference>
<dbReference type="Proteomes" id="UP000253740">
    <property type="component" value="Unassembled WGS sequence"/>
</dbReference>
<evidence type="ECO:0000256" key="1">
    <source>
        <dbReference type="SAM" id="MobiDB-lite"/>
    </source>
</evidence>
<sequence>MTTSILPQPRMPATHAARAAAAATRHDAETCTDGRGGRAMHDKQNNRTEPVTSLRLRHARMKIETAVLMSRGGDAYSSEVADISATGVLVQRPQGWKGEPGELWVLDMLVGDDLNIHVEATVARATAHHVGFAYARIPDEKQAALWNLLGGYADTLEPLDDE</sequence>
<dbReference type="EMBL" id="DF970239">
    <property type="protein sequence ID" value="GAP67004.1"/>
    <property type="molecule type" value="Genomic_DNA"/>
</dbReference>
<keyword evidence="5" id="KW-1185">Reference proteome</keyword>
<dbReference type="InterPro" id="IPR009875">
    <property type="entry name" value="PilZ_domain"/>
</dbReference>
<name>A0A0K8QQ28_9GAMM</name>
<evidence type="ECO:0000313" key="5">
    <source>
        <dbReference type="Proteomes" id="UP000253740"/>
    </source>
</evidence>
<dbReference type="Pfam" id="PF07238">
    <property type="entry name" value="PilZ"/>
    <property type="match status" value="1"/>
</dbReference>
<dbReference type="HOGENOM" id="CLU_138479_0_0_6"/>
<reference evidence="3" key="1">
    <citation type="submission" date="2015-03" db="EMBL/GenBank/DDBJ databases">
        <title>Draft genome sequence of Mizugakiibacter sediminis skMP5.</title>
        <authorList>
            <person name="Watanabe T."/>
            <person name="Kojima H."/>
            <person name="Fukui M."/>
        </authorList>
    </citation>
    <scope>NUCLEOTIDE SEQUENCE</scope>
    <source>
        <strain evidence="3">SkMP5</strain>
    </source>
</reference>
<evidence type="ECO:0000313" key="4">
    <source>
        <dbReference type="EMBL" id="GAP67004.1"/>
    </source>
</evidence>
<dbReference type="GO" id="GO:0035438">
    <property type="term" value="F:cyclic-di-GMP binding"/>
    <property type="evidence" value="ECO:0007669"/>
    <property type="project" value="InterPro"/>
</dbReference>
<gene>
    <name evidence="3" type="ORF">MBSD_0676</name>
    <name evidence="4" type="ORF">MBSD_n2320</name>
</gene>
<feature type="domain" description="PilZ" evidence="2">
    <location>
        <begin position="57"/>
        <end position="149"/>
    </location>
</feature>
<accession>A0A0K8QQ28</accession>
<dbReference type="AlphaFoldDB" id="A0A0K8QQ28"/>
<evidence type="ECO:0000259" key="2">
    <source>
        <dbReference type="Pfam" id="PF07238"/>
    </source>
</evidence>
<feature type="compositionally biased region" description="Basic and acidic residues" evidence="1">
    <location>
        <begin position="35"/>
        <end position="46"/>
    </location>
</feature>
<evidence type="ECO:0000313" key="3">
    <source>
        <dbReference type="EMBL" id="GAN44156.1"/>
    </source>
</evidence>